<feature type="transmembrane region" description="Helical" evidence="1">
    <location>
        <begin position="186"/>
        <end position="206"/>
    </location>
</feature>
<dbReference type="EMBL" id="JAGGNH010000001">
    <property type="protein sequence ID" value="KAJ0989478.1"/>
    <property type="molecule type" value="Genomic_DNA"/>
</dbReference>
<evidence type="ECO:0000313" key="4">
    <source>
        <dbReference type="Proteomes" id="UP001085076"/>
    </source>
</evidence>
<keyword evidence="2" id="KW-0732">Signal</keyword>
<dbReference type="PANTHER" id="PTHR33133:SF14">
    <property type="entry name" value="OS06G0653700 PROTEIN"/>
    <property type="match status" value="1"/>
</dbReference>
<evidence type="ECO:0000256" key="2">
    <source>
        <dbReference type="SAM" id="SignalP"/>
    </source>
</evidence>
<keyword evidence="4" id="KW-1185">Reference proteome</keyword>
<sequence length="229" mass="25457">MKSSFIPANRSKFILLVLISCNLILLLLTELSPDSQVENINKQEKSHEMKVEPVSFLASRFSVMIIAYLSTLTYVRKDLSLEELISTVRWTWRRPAITLLYLELITTASSSLLLMLIAFAKATRGVVALEALLLLSSLALFSWLGPVLFAHSDIACKLSVVASVVEHCQGQAALERASELIQGRKLFGFVLSCVLMVLEQVPFMVFGQKKSNGEVIENEGKRKCSARAH</sequence>
<feature type="signal peptide" evidence="2">
    <location>
        <begin position="1"/>
        <end position="29"/>
    </location>
</feature>
<evidence type="ECO:0000256" key="1">
    <source>
        <dbReference type="SAM" id="Phobius"/>
    </source>
</evidence>
<dbReference type="Proteomes" id="UP001085076">
    <property type="component" value="Miscellaneous, Linkage group lg01"/>
</dbReference>
<feature type="transmembrane region" description="Helical" evidence="1">
    <location>
        <begin position="57"/>
        <end position="75"/>
    </location>
</feature>
<evidence type="ECO:0000313" key="3">
    <source>
        <dbReference type="EMBL" id="KAJ0989478.1"/>
    </source>
</evidence>
<feature type="transmembrane region" description="Helical" evidence="1">
    <location>
        <begin position="126"/>
        <end position="149"/>
    </location>
</feature>
<organism evidence="3 4">
    <name type="scientific">Dioscorea zingiberensis</name>
    <dbReference type="NCBI Taxonomy" id="325984"/>
    <lineage>
        <taxon>Eukaryota</taxon>
        <taxon>Viridiplantae</taxon>
        <taxon>Streptophyta</taxon>
        <taxon>Embryophyta</taxon>
        <taxon>Tracheophyta</taxon>
        <taxon>Spermatophyta</taxon>
        <taxon>Magnoliopsida</taxon>
        <taxon>Liliopsida</taxon>
        <taxon>Dioscoreales</taxon>
        <taxon>Dioscoreaceae</taxon>
        <taxon>Dioscorea</taxon>
    </lineage>
</organism>
<accession>A0A9D5HV07</accession>
<name>A0A9D5HV07_9LILI</name>
<dbReference type="PANTHER" id="PTHR33133">
    <property type="entry name" value="OS08G0107100 PROTEIN-RELATED"/>
    <property type="match status" value="1"/>
</dbReference>
<dbReference type="AlphaFoldDB" id="A0A9D5HV07"/>
<protein>
    <submittedName>
        <fullName evidence="3">Uncharacterized protein</fullName>
    </submittedName>
</protein>
<comment type="caution">
    <text evidence="3">The sequence shown here is derived from an EMBL/GenBank/DDBJ whole genome shotgun (WGS) entry which is preliminary data.</text>
</comment>
<keyword evidence="1" id="KW-0812">Transmembrane</keyword>
<reference evidence="3" key="1">
    <citation type="submission" date="2021-03" db="EMBL/GenBank/DDBJ databases">
        <authorList>
            <person name="Li Z."/>
            <person name="Yang C."/>
        </authorList>
    </citation>
    <scope>NUCLEOTIDE SEQUENCE</scope>
    <source>
        <strain evidence="3">Dzin_1.0</strain>
        <tissue evidence="3">Leaf</tissue>
    </source>
</reference>
<keyword evidence="1" id="KW-1133">Transmembrane helix</keyword>
<feature type="chain" id="PRO_5038430259" evidence="2">
    <location>
        <begin position="30"/>
        <end position="229"/>
    </location>
</feature>
<keyword evidence="1" id="KW-0472">Membrane</keyword>
<dbReference type="OrthoDB" id="777403at2759"/>
<reference evidence="3" key="2">
    <citation type="journal article" date="2022" name="Hortic Res">
        <title>The genome of Dioscorea zingiberensis sheds light on the biosynthesis, origin and evolution of the medicinally important diosgenin saponins.</title>
        <authorList>
            <person name="Li Y."/>
            <person name="Tan C."/>
            <person name="Li Z."/>
            <person name="Guo J."/>
            <person name="Li S."/>
            <person name="Chen X."/>
            <person name="Wang C."/>
            <person name="Dai X."/>
            <person name="Yang H."/>
            <person name="Song W."/>
            <person name="Hou L."/>
            <person name="Xu J."/>
            <person name="Tong Z."/>
            <person name="Xu A."/>
            <person name="Yuan X."/>
            <person name="Wang W."/>
            <person name="Yang Q."/>
            <person name="Chen L."/>
            <person name="Sun Z."/>
            <person name="Wang K."/>
            <person name="Pan B."/>
            <person name="Chen J."/>
            <person name="Bao Y."/>
            <person name="Liu F."/>
            <person name="Qi X."/>
            <person name="Gang D.R."/>
            <person name="Wen J."/>
            <person name="Li J."/>
        </authorList>
    </citation>
    <scope>NUCLEOTIDE SEQUENCE</scope>
    <source>
        <strain evidence="3">Dzin_1.0</strain>
    </source>
</reference>
<gene>
    <name evidence="3" type="ORF">J5N97_007834</name>
</gene>
<feature type="transmembrane region" description="Helical" evidence="1">
    <location>
        <begin position="96"/>
        <end position="120"/>
    </location>
</feature>
<proteinExistence type="predicted"/>